<proteinExistence type="predicted"/>
<organism evidence="2 3">
    <name type="scientific">Pseudonocardia zijingensis</name>
    <dbReference type="NCBI Taxonomy" id="153376"/>
    <lineage>
        <taxon>Bacteria</taxon>
        <taxon>Bacillati</taxon>
        <taxon>Actinomycetota</taxon>
        <taxon>Actinomycetes</taxon>
        <taxon>Pseudonocardiales</taxon>
        <taxon>Pseudonocardiaceae</taxon>
        <taxon>Pseudonocardia</taxon>
    </lineage>
</organism>
<feature type="region of interest" description="Disordered" evidence="1">
    <location>
        <begin position="1"/>
        <end position="22"/>
    </location>
</feature>
<keyword evidence="3" id="KW-1185">Reference proteome</keyword>
<dbReference type="EMBL" id="BAAAHP010000069">
    <property type="protein sequence ID" value="GAA0934163.1"/>
    <property type="molecule type" value="Genomic_DNA"/>
</dbReference>
<name>A0ABP4AC70_9PSEU</name>
<gene>
    <name evidence="2" type="ORF">GCM10009559_24510</name>
</gene>
<reference evidence="3" key="1">
    <citation type="journal article" date="2019" name="Int. J. Syst. Evol. Microbiol.">
        <title>The Global Catalogue of Microorganisms (GCM) 10K type strain sequencing project: providing services to taxonomists for standard genome sequencing and annotation.</title>
        <authorList>
            <consortium name="The Broad Institute Genomics Platform"/>
            <consortium name="The Broad Institute Genome Sequencing Center for Infectious Disease"/>
            <person name="Wu L."/>
            <person name="Ma J."/>
        </authorList>
    </citation>
    <scope>NUCLEOTIDE SEQUENCE [LARGE SCALE GENOMIC DNA]</scope>
    <source>
        <strain evidence="3">JCM 11117</strain>
    </source>
</reference>
<evidence type="ECO:0000313" key="2">
    <source>
        <dbReference type="EMBL" id="GAA0934163.1"/>
    </source>
</evidence>
<sequence>MPRPTPAHGTDGGYQRHRRLREDPCERCKAAHAETIKELRVRKGSTPRAPGPEHGTRAAYARELRRWRAGKGPEPCETCKAANAAARKAARSGTTSSREQS</sequence>
<accession>A0ABP4AC70</accession>
<dbReference type="Proteomes" id="UP001499967">
    <property type="component" value="Unassembled WGS sequence"/>
</dbReference>
<comment type="caution">
    <text evidence="2">The sequence shown here is derived from an EMBL/GenBank/DDBJ whole genome shotgun (WGS) entry which is preliminary data.</text>
</comment>
<protein>
    <submittedName>
        <fullName evidence="2">Uncharacterized protein</fullName>
    </submittedName>
</protein>
<evidence type="ECO:0000313" key="3">
    <source>
        <dbReference type="Proteomes" id="UP001499967"/>
    </source>
</evidence>
<feature type="region of interest" description="Disordered" evidence="1">
    <location>
        <begin position="37"/>
        <end position="56"/>
    </location>
</feature>
<dbReference type="RefSeq" id="WP_343941445.1">
    <property type="nucleotide sequence ID" value="NZ_BAAAHP010000069.1"/>
</dbReference>
<evidence type="ECO:0000256" key="1">
    <source>
        <dbReference type="SAM" id="MobiDB-lite"/>
    </source>
</evidence>